<dbReference type="SUPFAM" id="SSF50939">
    <property type="entry name" value="Sialidases"/>
    <property type="match status" value="2"/>
</dbReference>
<comment type="caution">
    <text evidence="1">The sequence shown here is derived from an EMBL/GenBank/DDBJ whole genome shotgun (WGS) entry which is preliminary data.</text>
</comment>
<dbReference type="Gene3D" id="2.120.10.10">
    <property type="match status" value="2"/>
</dbReference>
<dbReference type="CDD" id="cd15482">
    <property type="entry name" value="Sialidase_non-viral"/>
    <property type="match status" value="1"/>
</dbReference>
<accession>A0A937FZ58</accession>
<proteinExistence type="predicted"/>
<evidence type="ECO:0000313" key="2">
    <source>
        <dbReference type="Proteomes" id="UP000614216"/>
    </source>
</evidence>
<name>A0A937FZ58_9BACT</name>
<sequence>MRYIFSVLLTIIFAESYVYGQFKNIVLDRQDSITRAPAEPSVAISYKDRDNIVGSAILDKVYVTKDGGKTWSKNRLTSSLGVWGDPVVISDRKGDFYYFHLSDPTGKNWQSEEILDRIVCQKSSDEGETWSDGASIGANHPKDQDKEWAVADPNSGNIYVSWTQFDDYGSKEEGCYSNILFSESNGGKKWSDPIKINQLQGDCVDDDNTVEGAVPAVGPLGQLYVAWSYGGKIYLDRSLDKGKNWLRNDIVVTEQPGGWSLNIPGLNRTNGMPVLICDNSNSQYRGFLYLNWSDQRNGEDDTDIWFMKSANHGDTWSTPVRVNDDAPGKHQFLSWMTMDETSGFIYIVYYDRREHDDLQTDVYLAYSTDGGNSFTNKKISEKPFSPDEENFFGDYTNIAAHDGRIVPMWTRMDDGQTSIITTVIEQEALTGVKRQEKKRKKAK</sequence>
<evidence type="ECO:0000313" key="1">
    <source>
        <dbReference type="EMBL" id="MBL6447173.1"/>
    </source>
</evidence>
<keyword evidence="2" id="KW-1185">Reference proteome</keyword>
<gene>
    <name evidence="1" type="ORF">JMN32_12700</name>
</gene>
<dbReference type="Proteomes" id="UP000614216">
    <property type="component" value="Unassembled WGS sequence"/>
</dbReference>
<reference evidence="1" key="1">
    <citation type="submission" date="2021-01" db="EMBL/GenBank/DDBJ databases">
        <title>Fulvivirga kasyanovii gen. nov., sp nov., a novel member of the phylum Bacteroidetes isolated from seawater in a mussel farm.</title>
        <authorList>
            <person name="Zhao L.-H."/>
            <person name="Wang Z.-J."/>
        </authorList>
    </citation>
    <scope>NUCLEOTIDE SEQUENCE</scope>
    <source>
        <strain evidence="1">29W222</strain>
    </source>
</reference>
<dbReference type="AlphaFoldDB" id="A0A937FZ58"/>
<protein>
    <submittedName>
        <fullName evidence="1">Exo-alpha-sialidase</fullName>
    </submittedName>
</protein>
<dbReference type="EMBL" id="JAEUGD010000042">
    <property type="protein sequence ID" value="MBL6447173.1"/>
    <property type="molecule type" value="Genomic_DNA"/>
</dbReference>
<organism evidence="1 2">
    <name type="scientific">Fulvivirga marina</name>
    <dbReference type="NCBI Taxonomy" id="2494733"/>
    <lineage>
        <taxon>Bacteria</taxon>
        <taxon>Pseudomonadati</taxon>
        <taxon>Bacteroidota</taxon>
        <taxon>Cytophagia</taxon>
        <taxon>Cytophagales</taxon>
        <taxon>Fulvivirgaceae</taxon>
        <taxon>Fulvivirga</taxon>
    </lineage>
</organism>
<dbReference type="InterPro" id="IPR036278">
    <property type="entry name" value="Sialidase_sf"/>
</dbReference>
<dbReference type="RefSeq" id="WP_202856697.1">
    <property type="nucleotide sequence ID" value="NZ_JAEUGD010000042.1"/>
</dbReference>